<dbReference type="CDD" id="cd06454">
    <property type="entry name" value="KBL_like"/>
    <property type="match status" value="1"/>
</dbReference>
<comment type="pathway">
    <text evidence="5">Sphingolipid metabolism.</text>
</comment>
<dbReference type="FunFam" id="3.40.640.10:FF:000047">
    <property type="entry name" value="serine palmitoyltransferase 2 isoform X1"/>
    <property type="match status" value="1"/>
</dbReference>
<evidence type="ECO:0000256" key="14">
    <source>
        <dbReference type="ARBA" id="ARBA00023098"/>
    </source>
</evidence>
<feature type="compositionally biased region" description="Low complexity" evidence="18">
    <location>
        <begin position="27"/>
        <end position="42"/>
    </location>
</feature>
<dbReference type="PROSITE" id="PS00599">
    <property type="entry name" value="AA_TRANSFER_CLASS_2"/>
    <property type="match status" value="1"/>
</dbReference>
<dbReference type="GO" id="GO:0004758">
    <property type="term" value="F:serine C-palmitoyltransferase activity"/>
    <property type="evidence" value="ECO:0007669"/>
    <property type="project" value="UniProtKB-EC"/>
</dbReference>
<dbReference type="InterPro" id="IPR015421">
    <property type="entry name" value="PyrdxlP-dep_Trfase_major"/>
</dbReference>
<dbReference type="InterPro" id="IPR004839">
    <property type="entry name" value="Aminotransferase_I/II_large"/>
</dbReference>
<evidence type="ECO:0000256" key="1">
    <source>
        <dbReference type="ARBA" id="ARBA00001933"/>
    </source>
</evidence>
<evidence type="ECO:0000256" key="16">
    <source>
        <dbReference type="ARBA" id="ARBA00023315"/>
    </source>
</evidence>
<keyword evidence="15" id="KW-0472">Membrane</keyword>
<comment type="cofactor">
    <cofactor evidence="1">
        <name>pyridoxal 5'-phosphate</name>
        <dbReference type="ChEBI" id="CHEBI:597326"/>
    </cofactor>
</comment>
<sequence length="687" mass="74839">MPASARSSPMAINLSPSHSMFKKSRGKSSSSQSPSDAASYLSAVSQADARSRASSNGKFSSTSTPALSLSSSVTSSSEDTVLRTGEDESNHDGLAFPATPPTSEQVFTTVHTEFGHCSNEGYRYTSQHMASEPIEAIHERDPPYYILLSTYVSYLILICLGHVRDFIGKRLKAKAYRELRPHSGYAPLTSDFDSFYTRRLKQRMAECFNQPVTGVAGRTIMLVDRTSDDQNASYRLLGTRTRVLNISSYNYLGFAQGKGGCADAVEEGIRRYGVSTCGSRLEGGSSDLHTTAEALVAKFVGKEDAIIASMGFATNSTMIPALVGKGCLIISDELNHASIRFGVRLSGASVRMFKHNDMKALEALLREVISQGQPRTHRPWKKILLIVEGLYSMEGTMVNLPEVIKLKQRYKFNLFIDEAHSIGALGPNGRGVVDYFGIDPKHVDILMGTFTKSFGAAGGYIAGSKTLISHLRLRSHSGPYAEAMTPPVLVQILASMASIMGVSPASLTSSSHTTLRPVASNESSQALMTSHPGPAPASMIPNWMTLPPALSDGSEGKNRLRRLAFNARYLHRGLDKLGFITYGHPSSPIVPLLLFNPGKMCMFHRMMLRRKTPIIVVVVAYPATPLVTSRVRFCVSASHTKEDIDIVLRACDEVGDWLDLKHGIPAAERWTVQKITERSGELVHPSA</sequence>
<proteinExistence type="inferred from homology"/>
<evidence type="ECO:0000256" key="8">
    <source>
        <dbReference type="ARBA" id="ARBA00022679"/>
    </source>
</evidence>
<keyword evidence="9" id="KW-0812">Transmembrane</keyword>
<evidence type="ECO:0000256" key="11">
    <source>
        <dbReference type="ARBA" id="ARBA00022898"/>
    </source>
</evidence>
<dbReference type="PANTHER" id="PTHR13693:SF3">
    <property type="entry name" value="LD36009P"/>
    <property type="match status" value="1"/>
</dbReference>
<evidence type="ECO:0000256" key="10">
    <source>
        <dbReference type="ARBA" id="ARBA00022824"/>
    </source>
</evidence>
<comment type="subcellular location">
    <subcellularLocation>
        <location evidence="2">Endoplasmic reticulum</location>
    </subcellularLocation>
    <subcellularLocation>
        <location evidence="3">Membrane</location>
    </subcellularLocation>
</comment>
<dbReference type="GO" id="GO:0005783">
    <property type="term" value="C:endoplasmic reticulum"/>
    <property type="evidence" value="ECO:0007669"/>
    <property type="project" value="UniProtKB-SubCell"/>
</dbReference>
<dbReference type="GO" id="GO:0017059">
    <property type="term" value="C:serine palmitoyltransferase complex"/>
    <property type="evidence" value="ECO:0007669"/>
    <property type="project" value="TreeGrafter"/>
</dbReference>
<keyword evidence="12" id="KW-0746">Sphingolipid metabolism</keyword>
<dbReference type="OrthoDB" id="65434at2759"/>
<evidence type="ECO:0000256" key="17">
    <source>
        <dbReference type="ARBA" id="ARBA00048528"/>
    </source>
</evidence>
<keyword evidence="14" id="KW-0443">Lipid metabolism</keyword>
<evidence type="ECO:0000256" key="4">
    <source>
        <dbReference type="ARBA" id="ARBA00004760"/>
    </source>
</evidence>
<evidence type="ECO:0000256" key="13">
    <source>
        <dbReference type="ARBA" id="ARBA00022989"/>
    </source>
</evidence>
<name>A0A5C3QQI8_9AGAR</name>
<feature type="compositionally biased region" description="Low complexity" evidence="18">
    <location>
        <begin position="60"/>
        <end position="77"/>
    </location>
</feature>
<keyword evidence="11" id="KW-0663">Pyridoxal phosphate</keyword>
<dbReference type="EC" id="2.3.1.50" evidence="7"/>
<dbReference type="GO" id="GO:0016020">
    <property type="term" value="C:membrane"/>
    <property type="evidence" value="ECO:0007669"/>
    <property type="project" value="UniProtKB-SubCell"/>
</dbReference>
<keyword evidence="21" id="KW-1185">Reference proteome</keyword>
<dbReference type="PANTHER" id="PTHR13693">
    <property type="entry name" value="CLASS II AMINOTRANSFERASE/8-AMINO-7-OXONONANOATE SYNTHASE"/>
    <property type="match status" value="1"/>
</dbReference>
<organism evidence="20 21">
    <name type="scientific">Pterulicium gracile</name>
    <dbReference type="NCBI Taxonomy" id="1884261"/>
    <lineage>
        <taxon>Eukaryota</taxon>
        <taxon>Fungi</taxon>
        <taxon>Dikarya</taxon>
        <taxon>Basidiomycota</taxon>
        <taxon>Agaricomycotina</taxon>
        <taxon>Agaricomycetes</taxon>
        <taxon>Agaricomycetidae</taxon>
        <taxon>Agaricales</taxon>
        <taxon>Pleurotineae</taxon>
        <taxon>Pterulaceae</taxon>
        <taxon>Pterulicium</taxon>
    </lineage>
</organism>
<dbReference type="InterPro" id="IPR015422">
    <property type="entry name" value="PyrdxlP-dep_Trfase_small"/>
</dbReference>
<dbReference type="InterPro" id="IPR001917">
    <property type="entry name" value="Aminotrans_II_pyridoxalP_BS"/>
</dbReference>
<dbReference type="GO" id="GO:0046512">
    <property type="term" value="P:sphingosine biosynthetic process"/>
    <property type="evidence" value="ECO:0007669"/>
    <property type="project" value="TreeGrafter"/>
</dbReference>
<dbReference type="Gene3D" id="3.90.1150.10">
    <property type="entry name" value="Aspartate Aminotransferase, domain 1"/>
    <property type="match status" value="2"/>
</dbReference>
<dbReference type="AlphaFoldDB" id="A0A5C3QQI8"/>
<evidence type="ECO:0000256" key="15">
    <source>
        <dbReference type="ARBA" id="ARBA00023136"/>
    </source>
</evidence>
<comment type="catalytic activity">
    <reaction evidence="17">
        <text>L-serine + hexadecanoyl-CoA + H(+) = 3-oxosphinganine + CO2 + CoA</text>
        <dbReference type="Rhea" id="RHEA:14761"/>
        <dbReference type="ChEBI" id="CHEBI:15378"/>
        <dbReference type="ChEBI" id="CHEBI:16526"/>
        <dbReference type="ChEBI" id="CHEBI:33384"/>
        <dbReference type="ChEBI" id="CHEBI:57287"/>
        <dbReference type="ChEBI" id="CHEBI:57379"/>
        <dbReference type="ChEBI" id="CHEBI:58299"/>
        <dbReference type="EC" id="2.3.1.50"/>
    </reaction>
</comment>
<dbReference type="GO" id="GO:0030170">
    <property type="term" value="F:pyridoxal phosphate binding"/>
    <property type="evidence" value="ECO:0007669"/>
    <property type="project" value="InterPro"/>
</dbReference>
<reference evidence="20 21" key="1">
    <citation type="journal article" date="2019" name="Nat. Ecol. Evol.">
        <title>Megaphylogeny resolves global patterns of mushroom evolution.</title>
        <authorList>
            <person name="Varga T."/>
            <person name="Krizsan K."/>
            <person name="Foldi C."/>
            <person name="Dima B."/>
            <person name="Sanchez-Garcia M."/>
            <person name="Sanchez-Ramirez S."/>
            <person name="Szollosi G.J."/>
            <person name="Szarkandi J.G."/>
            <person name="Papp V."/>
            <person name="Albert L."/>
            <person name="Andreopoulos W."/>
            <person name="Angelini C."/>
            <person name="Antonin V."/>
            <person name="Barry K.W."/>
            <person name="Bougher N.L."/>
            <person name="Buchanan P."/>
            <person name="Buyck B."/>
            <person name="Bense V."/>
            <person name="Catcheside P."/>
            <person name="Chovatia M."/>
            <person name="Cooper J."/>
            <person name="Damon W."/>
            <person name="Desjardin D."/>
            <person name="Finy P."/>
            <person name="Geml J."/>
            <person name="Haridas S."/>
            <person name="Hughes K."/>
            <person name="Justo A."/>
            <person name="Karasinski D."/>
            <person name="Kautmanova I."/>
            <person name="Kiss B."/>
            <person name="Kocsube S."/>
            <person name="Kotiranta H."/>
            <person name="LaButti K.M."/>
            <person name="Lechner B.E."/>
            <person name="Liimatainen K."/>
            <person name="Lipzen A."/>
            <person name="Lukacs Z."/>
            <person name="Mihaltcheva S."/>
            <person name="Morgado L.N."/>
            <person name="Niskanen T."/>
            <person name="Noordeloos M.E."/>
            <person name="Ohm R.A."/>
            <person name="Ortiz-Santana B."/>
            <person name="Ovrebo C."/>
            <person name="Racz N."/>
            <person name="Riley R."/>
            <person name="Savchenko A."/>
            <person name="Shiryaev A."/>
            <person name="Soop K."/>
            <person name="Spirin V."/>
            <person name="Szebenyi C."/>
            <person name="Tomsovsky M."/>
            <person name="Tulloss R.E."/>
            <person name="Uehling J."/>
            <person name="Grigoriev I.V."/>
            <person name="Vagvolgyi C."/>
            <person name="Papp T."/>
            <person name="Martin F.M."/>
            <person name="Miettinen O."/>
            <person name="Hibbett D.S."/>
            <person name="Nagy L.G."/>
        </authorList>
    </citation>
    <scope>NUCLEOTIDE SEQUENCE [LARGE SCALE GENOMIC DNA]</scope>
    <source>
        <strain evidence="20 21">CBS 309.79</strain>
    </source>
</reference>
<dbReference type="InterPro" id="IPR050087">
    <property type="entry name" value="AON_synthase_class-II"/>
</dbReference>
<protein>
    <recommendedName>
        <fullName evidence="7">serine C-palmitoyltransferase</fullName>
        <ecNumber evidence="7">2.3.1.50</ecNumber>
    </recommendedName>
</protein>
<comment type="similarity">
    <text evidence="6">Belongs to the class-II pyridoxal-phosphate-dependent aminotransferase family.</text>
</comment>
<evidence type="ECO:0000313" key="21">
    <source>
        <dbReference type="Proteomes" id="UP000305067"/>
    </source>
</evidence>
<dbReference type="Gene3D" id="3.40.640.10">
    <property type="entry name" value="Type I PLP-dependent aspartate aminotransferase-like (Major domain)"/>
    <property type="match status" value="1"/>
</dbReference>
<dbReference type="STRING" id="1884261.A0A5C3QQI8"/>
<feature type="compositionally biased region" description="Basic and acidic residues" evidence="18">
    <location>
        <begin position="80"/>
        <end position="91"/>
    </location>
</feature>
<evidence type="ECO:0000259" key="19">
    <source>
        <dbReference type="Pfam" id="PF00155"/>
    </source>
</evidence>
<gene>
    <name evidence="20" type="ORF">BDV98DRAFT_525454</name>
</gene>
<feature type="region of interest" description="Disordered" evidence="18">
    <location>
        <begin position="1"/>
        <end position="102"/>
    </location>
</feature>
<feature type="domain" description="Aminotransferase class I/classII large" evidence="19">
    <location>
        <begin position="552"/>
        <end position="649"/>
    </location>
</feature>
<evidence type="ECO:0000256" key="7">
    <source>
        <dbReference type="ARBA" id="ARBA00013220"/>
    </source>
</evidence>
<feature type="domain" description="Aminotransferase class I/classII large" evidence="19">
    <location>
        <begin position="242"/>
        <end position="495"/>
    </location>
</feature>
<evidence type="ECO:0000256" key="6">
    <source>
        <dbReference type="ARBA" id="ARBA00008392"/>
    </source>
</evidence>
<evidence type="ECO:0000256" key="2">
    <source>
        <dbReference type="ARBA" id="ARBA00004240"/>
    </source>
</evidence>
<comment type="pathway">
    <text evidence="4">Lipid metabolism; sphingolipid metabolism.</text>
</comment>
<evidence type="ECO:0000256" key="3">
    <source>
        <dbReference type="ARBA" id="ARBA00004370"/>
    </source>
</evidence>
<evidence type="ECO:0000256" key="9">
    <source>
        <dbReference type="ARBA" id="ARBA00022692"/>
    </source>
</evidence>
<keyword evidence="16" id="KW-0012">Acyltransferase</keyword>
<keyword evidence="8 20" id="KW-0808">Transferase</keyword>
<evidence type="ECO:0000313" key="20">
    <source>
        <dbReference type="EMBL" id="TFL03827.1"/>
    </source>
</evidence>
<dbReference type="EMBL" id="ML178819">
    <property type="protein sequence ID" value="TFL03827.1"/>
    <property type="molecule type" value="Genomic_DNA"/>
</dbReference>
<dbReference type="Pfam" id="PF00155">
    <property type="entry name" value="Aminotran_1_2"/>
    <property type="match status" value="2"/>
</dbReference>
<keyword evidence="13" id="KW-1133">Transmembrane helix</keyword>
<keyword evidence="10" id="KW-0256">Endoplasmic reticulum</keyword>
<evidence type="ECO:0000256" key="18">
    <source>
        <dbReference type="SAM" id="MobiDB-lite"/>
    </source>
</evidence>
<dbReference type="Proteomes" id="UP000305067">
    <property type="component" value="Unassembled WGS sequence"/>
</dbReference>
<dbReference type="SUPFAM" id="SSF53383">
    <property type="entry name" value="PLP-dependent transferases"/>
    <property type="match status" value="1"/>
</dbReference>
<dbReference type="InterPro" id="IPR015424">
    <property type="entry name" value="PyrdxlP-dep_Trfase"/>
</dbReference>
<accession>A0A5C3QQI8</accession>
<evidence type="ECO:0000256" key="5">
    <source>
        <dbReference type="ARBA" id="ARBA00004991"/>
    </source>
</evidence>
<evidence type="ECO:0000256" key="12">
    <source>
        <dbReference type="ARBA" id="ARBA00022919"/>
    </source>
</evidence>
<dbReference type="GO" id="GO:0046513">
    <property type="term" value="P:ceramide biosynthetic process"/>
    <property type="evidence" value="ECO:0007669"/>
    <property type="project" value="TreeGrafter"/>
</dbReference>